<protein>
    <submittedName>
        <fullName evidence="2">Uncharacterized protein</fullName>
    </submittedName>
</protein>
<dbReference type="EMBL" id="JACSGT010000001">
    <property type="protein sequence ID" value="MCF2219897.1"/>
    <property type="molecule type" value="Genomic_DNA"/>
</dbReference>
<keyword evidence="3" id="KW-1185">Reference proteome</keyword>
<comment type="caution">
    <text evidence="2">The sequence shown here is derived from an EMBL/GenBank/DDBJ whole genome shotgun (WGS) entry which is preliminary data.</text>
</comment>
<gene>
    <name evidence="2" type="ORF">H9Q08_11310</name>
</gene>
<organism evidence="2 3">
    <name type="scientific">Chryseobacterium indicum</name>
    <dbReference type="NCBI Taxonomy" id="2766954"/>
    <lineage>
        <taxon>Bacteria</taxon>
        <taxon>Pseudomonadati</taxon>
        <taxon>Bacteroidota</taxon>
        <taxon>Flavobacteriia</taxon>
        <taxon>Flavobacteriales</taxon>
        <taxon>Weeksellaceae</taxon>
        <taxon>Chryseobacterium group</taxon>
        <taxon>Chryseobacterium</taxon>
    </lineage>
</organism>
<proteinExistence type="predicted"/>
<evidence type="ECO:0000313" key="2">
    <source>
        <dbReference type="EMBL" id="MCF2219897.1"/>
    </source>
</evidence>
<feature type="compositionally biased region" description="Basic and acidic residues" evidence="1">
    <location>
        <begin position="236"/>
        <end position="247"/>
    </location>
</feature>
<name>A0ABS9C866_9FLAO</name>
<dbReference type="InterPro" id="IPR045538">
    <property type="entry name" value="CIS_TMP"/>
</dbReference>
<sequence length="495" mass="58463">MDNRIKMHLLQKHIVDIQCSSQSFGKEVQNTLSDVLEKDFYPKLEIILDQYSIENYEWEIENLSIELPNISQKNWKKELVNHTLLKIEEYLKDHFPVLKFNKTKEKLENFGFESQEEFAEKLFFNYLKTGIIAENSYSKNIDEITKKIEISEFFIEKIINIFDESKTALIRFYFNTKESFKEKVIFEILKLSTSKQPISQILKAFFNSEIKFSSVEELEKWLHQQQNFAENKDFKNQKLQRKDKEQDDFNEINQNRKEPLKSDEDAFHQENDSNKINNEKFSINKGEIPENDKGNSVNFNETNNQNQKKEQQDSRENIKANTSELQISSLYIDNAGLVILHPFLVNLFQKLNLCKDEVWIDKESQHKAVLLTQYLITGQEIFFENELILNKILCGFPIDEVVNTKQKISQEEKEICNDLLLVVLEYWSVMKNSSLEALRETFLQRNGKLSVSGLCSYELWVEDKGVDILLEQLPWGIGMIQTPWMEELMTVNWSF</sequence>
<dbReference type="RefSeq" id="WP_317207597.1">
    <property type="nucleotide sequence ID" value="NZ_JACSGT010000001.1"/>
</dbReference>
<feature type="region of interest" description="Disordered" evidence="1">
    <location>
        <begin position="236"/>
        <end position="314"/>
    </location>
</feature>
<dbReference type="Proteomes" id="UP001430374">
    <property type="component" value="Unassembled WGS sequence"/>
</dbReference>
<accession>A0ABS9C866</accession>
<feature type="compositionally biased region" description="Basic and acidic residues" evidence="1">
    <location>
        <begin position="254"/>
        <end position="273"/>
    </location>
</feature>
<dbReference type="Pfam" id="PF19268">
    <property type="entry name" value="CIS_TMP"/>
    <property type="match status" value="1"/>
</dbReference>
<evidence type="ECO:0000256" key="1">
    <source>
        <dbReference type="SAM" id="MobiDB-lite"/>
    </source>
</evidence>
<reference evidence="2" key="1">
    <citation type="submission" date="2021-08" db="EMBL/GenBank/DDBJ databases">
        <title>Complete genome sequence of Chryseobacterium sp strain PS-8.</title>
        <authorList>
            <person name="Das S.K."/>
        </authorList>
    </citation>
    <scope>NUCLEOTIDE SEQUENCE</scope>
    <source>
        <strain evidence="2">PS-8</strain>
    </source>
</reference>
<evidence type="ECO:0000313" key="3">
    <source>
        <dbReference type="Proteomes" id="UP001430374"/>
    </source>
</evidence>